<dbReference type="PROSITE" id="PS50234">
    <property type="entry name" value="VWFA"/>
    <property type="match status" value="1"/>
</dbReference>
<dbReference type="SUPFAM" id="SSF53300">
    <property type="entry name" value="vWA-like"/>
    <property type="match status" value="1"/>
</dbReference>
<evidence type="ECO:0000313" key="4">
    <source>
        <dbReference type="Proteomes" id="UP000663869"/>
    </source>
</evidence>
<dbReference type="Proteomes" id="UP000663862">
    <property type="component" value="Unassembled WGS sequence"/>
</dbReference>
<dbReference type="PRINTS" id="PR00453">
    <property type="entry name" value="VWFADOMAIN"/>
</dbReference>
<proteinExistence type="predicted"/>
<dbReference type="InterPro" id="IPR036465">
    <property type="entry name" value="vWFA_dom_sf"/>
</dbReference>
<dbReference type="SMART" id="SM00327">
    <property type="entry name" value="VWA"/>
    <property type="match status" value="1"/>
</dbReference>
<comment type="caution">
    <text evidence="2">The sequence shown here is derived from an EMBL/GenBank/DDBJ whole genome shotgun (WGS) entry which is preliminary data.</text>
</comment>
<dbReference type="PANTHER" id="PTHR24020:SF84">
    <property type="entry name" value="VWFA DOMAIN-CONTAINING PROTEIN"/>
    <property type="match status" value="1"/>
</dbReference>
<dbReference type="InterPro" id="IPR002035">
    <property type="entry name" value="VWF_A"/>
</dbReference>
<dbReference type="Proteomes" id="UP000663869">
    <property type="component" value="Unassembled WGS sequence"/>
</dbReference>
<gene>
    <name evidence="2" type="ORF">FME351_LOCUS32294</name>
    <name evidence="3" type="ORF">TSG867_LOCUS1018</name>
</gene>
<dbReference type="Gene3D" id="1.10.530.10">
    <property type="match status" value="1"/>
</dbReference>
<evidence type="ECO:0000313" key="2">
    <source>
        <dbReference type="EMBL" id="CAF3777055.1"/>
    </source>
</evidence>
<organism evidence="2 4">
    <name type="scientific">Rotaria socialis</name>
    <dbReference type="NCBI Taxonomy" id="392032"/>
    <lineage>
        <taxon>Eukaryota</taxon>
        <taxon>Metazoa</taxon>
        <taxon>Spiralia</taxon>
        <taxon>Gnathifera</taxon>
        <taxon>Rotifera</taxon>
        <taxon>Eurotatoria</taxon>
        <taxon>Bdelloidea</taxon>
        <taxon>Philodinida</taxon>
        <taxon>Philodinidae</taxon>
        <taxon>Rotaria</taxon>
    </lineage>
</organism>
<dbReference type="InterPro" id="IPR023346">
    <property type="entry name" value="Lysozyme-like_dom_sf"/>
</dbReference>
<reference evidence="2" key="1">
    <citation type="submission" date="2021-02" db="EMBL/GenBank/DDBJ databases">
        <authorList>
            <person name="Nowell W R."/>
        </authorList>
    </citation>
    <scope>NUCLEOTIDE SEQUENCE</scope>
</reference>
<feature type="domain" description="VWFA" evidence="1">
    <location>
        <begin position="202"/>
        <end position="379"/>
    </location>
</feature>
<accession>A0A818ZUA8</accession>
<dbReference type="PANTHER" id="PTHR24020">
    <property type="entry name" value="COLLAGEN ALPHA"/>
    <property type="match status" value="1"/>
</dbReference>
<evidence type="ECO:0000313" key="3">
    <source>
        <dbReference type="EMBL" id="CAF4216409.1"/>
    </source>
</evidence>
<dbReference type="EMBL" id="CAJNYU010004617">
    <property type="protein sequence ID" value="CAF3777055.1"/>
    <property type="molecule type" value="Genomic_DNA"/>
</dbReference>
<dbReference type="Pfam" id="PF00092">
    <property type="entry name" value="VWA"/>
    <property type="match status" value="1"/>
</dbReference>
<dbReference type="CDD" id="cd01450">
    <property type="entry name" value="vWFA_subfamily_ECM"/>
    <property type="match status" value="1"/>
</dbReference>
<evidence type="ECO:0000259" key="1">
    <source>
        <dbReference type="PROSITE" id="PS50234"/>
    </source>
</evidence>
<dbReference type="InterPro" id="IPR050525">
    <property type="entry name" value="ECM_Assembly_Org"/>
</dbReference>
<sequence length="487" mass="54346">MTENFQTDEITKSDTQFTVDDLKYGNSQAGDGSRFRRRGFFGLRGRVMYQRLQETMPQYSSLTNPELVALTQNAIAIASKRWINPDLMNEPPLTRYADGSFYGFSMLWYKLNGDIEQLSIGTKYYSIFLRQLQCGGDLYSGEGSKCQYNATHQGTCSVGCIKGLGDSSTYCGCTGSESKQCPSSPKHILCCLDTCSQDLKMDLGIVLDASGSVGESNYQLQLNFTKDLIQRVNVGSNKTRVGIINYSTDIQTLTWLNKDYSLVDKLRLVNQAVYYGQGTRTSLALQQADEVFSYKSGRRKSEEGVTPVIFVITDGASDNETLTIQAANVLKQKGIILVSVGVGNGPKLSELHAICSLPIHENYFVISNYTALEQKLNQFTSKSCSEPTFLSSNATVTAGVNKDKYKFLKIEIIAIGNKILITAILAKGDVKLFHSFTNRNPKDPADFIDYETTRDLPLSRWMQFKSYFHRSSTTPLTTKKELRRIDC</sequence>
<dbReference type="Gene3D" id="3.40.50.410">
    <property type="entry name" value="von Willebrand factor, type A domain"/>
    <property type="match status" value="1"/>
</dbReference>
<dbReference type="AlphaFoldDB" id="A0A818ZUA8"/>
<dbReference type="EMBL" id="CAJOBQ010000021">
    <property type="protein sequence ID" value="CAF4216409.1"/>
    <property type="molecule type" value="Genomic_DNA"/>
</dbReference>
<name>A0A818ZUA8_9BILA</name>
<protein>
    <recommendedName>
        <fullName evidence="1">VWFA domain-containing protein</fullName>
    </recommendedName>
</protein>
<dbReference type="SUPFAM" id="SSF53955">
    <property type="entry name" value="Lysozyme-like"/>
    <property type="match status" value="1"/>
</dbReference>